<evidence type="ECO:0000313" key="1">
    <source>
        <dbReference type="EMBL" id="BAU76652.1"/>
    </source>
</evidence>
<dbReference type="EMBL" id="AP014862">
    <property type="protein sequence ID" value="BAU76652.1"/>
    <property type="molecule type" value="Genomic_DNA"/>
</dbReference>
<proteinExistence type="predicted"/>
<dbReference type="Proteomes" id="UP000218554">
    <property type="component" value="Chromosome"/>
</dbReference>
<dbReference type="OrthoDB" id="6903758at2"/>
<dbReference type="KEGG" id="pfuw:KF707C_49640"/>
<dbReference type="RefSeq" id="WP_003448614.1">
    <property type="nucleotide sequence ID" value="NZ_AJMR01000031.1"/>
</dbReference>
<gene>
    <name evidence="1" type="ORF">KF707C_49640</name>
</gene>
<accession>A0A143T038</accession>
<sequence length="80" mass="9058">MKREFPEHIAWSEARMNGDHALAFVAVQPRNPRKEARFHLVYDGTSFAQLSEATHAAERALQGILRFDGFDAPVFNSPEC</sequence>
<dbReference type="AlphaFoldDB" id="L8M8J1"/>
<evidence type="ECO:0000313" key="2">
    <source>
        <dbReference type="Proteomes" id="UP000218554"/>
    </source>
</evidence>
<reference evidence="2" key="1">
    <citation type="submission" date="2015-05" db="EMBL/GenBank/DDBJ databases">
        <title>Draft genome sequencing of a biphenyl-degrading bacterium, Pseudomonas balearica KF707 (=NBRC110670).</title>
        <authorList>
            <person name="Kimura N."/>
            <person name="Hirose J."/>
            <person name="Watanabe T."/>
            <person name="Suenaga H."/>
            <person name="Fujihara H."/>
            <person name="Noguchi M."/>
            <person name="Hashimoto M."/>
            <person name="Shimodaira J."/>
            <person name="Tsuchikane K."/>
            <person name="Hosoyama A."/>
            <person name="Yamazoe A."/>
            <person name="Fujita N."/>
            <person name="Furukawa K."/>
        </authorList>
    </citation>
    <scope>NUCLEOTIDE SEQUENCE [LARGE SCALE GENOMIC DNA]</scope>
    <source>
        <strain evidence="2">DSM 10086 / NBRC 110670 / KF707</strain>
    </source>
</reference>
<keyword evidence="2" id="KW-1185">Reference proteome</keyword>
<organism evidence="1 2">
    <name type="scientific">Metapseudomonas furukawaii</name>
    <name type="common">Pseudomonas furukawaii</name>
    <dbReference type="NCBI Taxonomy" id="1149133"/>
    <lineage>
        <taxon>Bacteria</taxon>
        <taxon>Pseudomonadati</taxon>
        <taxon>Pseudomonadota</taxon>
        <taxon>Gammaproteobacteria</taxon>
        <taxon>Pseudomonadales</taxon>
        <taxon>Pseudomonadaceae</taxon>
        <taxon>Metapseudomonas</taxon>
    </lineage>
</organism>
<reference evidence="1 2" key="2">
    <citation type="journal article" date="2017" name="Int. J. Syst. Evol. Microbiol.">
        <title>Pseudomonas furukawaii sp. nov., a polychlorinated biphenyl-degrading bacterium isolated from biphenyl-contaminated soil in Japan.</title>
        <authorList>
            <person name="Kimura N."/>
            <person name="Watanabe T."/>
            <person name="Suenaga H."/>
            <person name="Fujihara H."/>
            <person name="Futagami T."/>
            <person name="Goto M."/>
            <person name="Hanada S."/>
            <person name="Hirose J."/>
        </authorList>
    </citation>
    <scope>NUCLEOTIDE SEQUENCE [LARGE SCALE GENOMIC DNA]</scope>
    <source>
        <strain evidence="2">DSM 10086 / NBRC 110670 / KF707</strain>
    </source>
</reference>
<protein>
    <submittedName>
        <fullName evidence="1">Uncharacterized protein</fullName>
    </submittedName>
</protein>
<dbReference type="eggNOG" id="ENOG5032AUX">
    <property type="taxonomic scope" value="Bacteria"/>
</dbReference>
<accession>L8M8J1</accession>
<name>L8M8J1_METFU</name>